<keyword evidence="8" id="KW-0597">Phosphoprotein</keyword>
<evidence type="ECO:0000256" key="14">
    <source>
        <dbReference type="ARBA" id="ARBA00029885"/>
    </source>
</evidence>
<feature type="binding site" evidence="22">
    <location>
        <position position="231"/>
    </location>
    <ligand>
        <name>substrate</name>
    </ligand>
</feature>
<feature type="active site" description="Nucleophile" evidence="21">
    <location>
        <position position="301"/>
    </location>
</feature>
<evidence type="ECO:0000256" key="4">
    <source>
        <dbReference type="ARBA" id="ARBA00011140"/>
    </source>
</evidence>
<feature type="binding site" evidence="22">
    <location>
        <position position="209"/>
    </location>
    <ligand>
        <name>substrate</name>
    </ligand>
</feature>
<evidence type="ECO:0000256" key="20">
    <source>
        <dbReference type="ARBA" id="ARBA00048222"/>
    </source>
</evidence>
<dbReference type="Gene3D" id="3.30.428.10">
    <property type="entry name" value="HIT-like"/>
    <property type="match status" value="1"/>
</dbReference>
<evidence type="ECO:0000256" key="23">
    <source>
        <dbReference type="SAM" id="MobiDB-lite"/>
    </source>
</evidence>
<evidence type="ECO:0000256" key="15">
    <source>
        <dbReference type="ARBA" id="ARBA00030042"/>
    </source>
</evidence>
<dbReference type="SUPFAM" id="SSF54197">
    <property type="entry name" value="HIT-like"/>
    <property type="match status" value="1"/>
</dbReference>
<dbReference type="EC" id="3.6.1.59" evidence="5"/>
<feature type="compositionally biased region" description="Basic and acidic residues" evidence="23">
    <location>
        <begin position="1"/>
        <end position="37"/>
    </location>
</feature>
<dbReference type="InterPro" id="IPR019808">
    <property type="entry name" value="Histidine_triad_CS"/>
</dbReference>
<evidence type="ECO:0000256" key="7">
    <source>
        <dbReference type="ARBA" id="ARBA00022490"/>
    </source>
</evidence>
<proteinExistence type="inferred from homology"/>
<evidence type="ECO:0000256" key="18">
    <source>
        <dbReference type="ARBA" id="ARBA00030830"/>
    </source>
</evidence>
<dbReference type="Pfam" id="PF05652">
    <property type="entry name" value="DcpS"/>
    <property type="match status" value="1"/>
</dbReference>
<keyword evidence="25" id="KW-1185">Reference proteome</keyword>
<comment type="catalytic activity">
    <reaction evidence="20">
        <text>a 5'-end (N(7)-methyl 5'-triphosphoguanosine)-ribonucleoside in mRNA + H2O = N(7)-methyl-GMP + a 5'-end diphospho-ribonucleoside in mRNA + 2 H(+)</text>
        <dbReference type="Rhea" id="RHEA:65388"/>
        <dbReference type="Rhea" id="RHEA-COMP:17165"/>
        <dbReference type="Rhea" id="RHEA-COMP:17167"/>
        <dbReference type="ChEBI" id="CHEBI:15377"/>
        <dbReference type="ChEBI" id="CHEBI:15378"/>
        <dbReference type="ChEBI" id="CHEBI:58285"/>
        <dbReference type="ChEBI" id="CHEBI:156461"/>
        <dbReference type="ChEBI" id="CHEBI:167616"/>
        <dbReference type="EC" id="3.6.1.59"/>
    </reaction>
</comment>
<evidence type="ECO:0000256" key="10">
    <source>
        <dbReference type="ARBA" id="ARBA00022801"/>
    </source>
</evidence>
<keyword evidence="10" id="KW-0378">Hydrolase</keyword>
<reference evidence="24 25" key="1">
    <citation type="journal article" date="2021" name="Cell">
        <title>Tracing the genetic footprints of vertebrate landing in non-teleost ray-finned fishes.</title>
        <authorList>
            <person name="Bi X."/>
            <person name="Wang K."/>
            <person name="Yang L."/>
            <person name="Pan H."/>
            <person name="Jiang H."/>
            <person name="Wei Q."/>
            <person name="Fang M."/>
            <person name="Yu H."/>
            <person name="Zhu C."/>
            <person name="Cai Y."/>
            <person name="He Y."/>
            <person name="Gan X."/>
            <person name="Zeng H."/>
            <person name="Yu D."/>
            <person name="Zhu Y."/>
            <person name="Jiang H."/>
            <person name="Qiu Q."/>
            <person name="Yang H."/>
            <person name="Zhang Y.E."/>
            <person name="Wang W."/>
            <person name="Zhu M."/>
            <person name="He S."/>
            <person name="Zhang G."/>
        </authorList>
    </citation>
    <scope>NUCLEOTIDE SEQUENCE [LARGE SCALE GENOMIC DNA]</scope>
    <source>
        <strain evidence="24">Bchr_013</strain>
    </source>
</reference>
<dbReference type="AlphaFoldDB" id="A0A8X7XLR4"/>
<comment type="subcellular location">
    <subcellularLocation>
        <location evidence="2">Cytoplasm</location>
    </subcellularLocation>
    <subcellularLocation>
        <location evidence="1">Nucleus</location>
    </subcellularLocation>
</comment>
<dbReference type="GO" id="GO:0000290">
    <property type="term" value="P:deadenylation-dependent decapping of nuclear-transcribed mRNA"/>
    <property type="evidence" value="ECO:0007669"/>
    <property type="project" value="InterPro"/>
</dbReference>
<evidence type="ECO:0000256" key="1">
    <source>
        <dbReference type="ARBA" id="ARBA00004123"/>
    </source>
</evidence>
<evidence type="ECO:0000256" key="9">
    <source>
        <dbReference type="ARBA" id="ARBA00022664"/>
    </source>
</evidence>
<keyword evidence="13" id="KW-0539">Nucleus</keyword>
<comment type="similarity">
    <text evidence="3">Belongs to the HIT family.</text>
</comment>
<dbReference type="PIRSF" id="PIRSF028973">
    <property type="entry name" value="Scavenger_mRNA_decap_enz"/>
    <property type="match status" value="1"/>
</dbReference>
<comment type="subunit">
    <text evidence="4">Homodimer. Associates with components of the exosome multienzyme ribonuclease complex, such as EXOSC3 and EXOSC4. Interacts with NDOR1.</text>
</comment>
<dbReference type="InterPro" id="IPR011145">
    <property type="entry name" value="Scavenger_mRNA_decap_enz_N"/>
</dbReference>
<dbReference type="Pfam" id="PF11969">
    <property type="entry name" value="DcpS_C"/>
    <property type="match status" value="1"/>
</dbReference>
<comment type="caution">
    <text evidence="24">The sequence shown here is derived from an EMBL/GenBank/DDBJ whole genome shotgun (WGS) entry which is preliminary data.</text>
</comment>
<evidence type="ECO:0000313" key="25">
    <source>
        <dbReference type="Proteomes" id="UP000886611"/>
    </source>
</evidence>
<keyword evidence="11" id="KW-0007">Acetylation</keyword>
<dbReference type="GO" id="GO:0006397">
    <property type="term" value="P:mRNA processing"/>
    <property type="evidence" value="ECO:0007669"/>
    <property type="project" value="UniProtKB-KW"/>
</dbReference>
<dbReference type="GO" id="GO:0000932">
    <property type="term" value="C:P-body"/>
    <property type="evidence" value="ECO:0007669"/>
    <property type="project" value="TreeGrafter"/>
</dbReference>
<evidence type="ECO:0000256" key="16">
    <source>
        <dbReference type="ARBA" id="ARBA00030609"/>
    </source>
</evidence>
<feature type="binding site" evidence="22">
    <location>
        <begin position="292"/>
        <end position="303"/>
    </location>
    <ligand>
        <name>substrate</name>
    </ligand>
</feature>
<evidence type="ECO:0000256" key="13">
    <source>
        <dbReference type="ARBA" id="ARBA00023242"/>
    </source>
</evidence>
<evidence type="ECO:0000256" key="6">
    <source>
        <dbReference type="ARBA" id="ARBA00015636"/>
    </source>
</evidence>
<dbReference type="PANTHER" id="PTHR12978:SF0">
    <property type="entry name" value="M7GPPPX DIPHOSPHATASE"/>
    <property type="match status" value="1"/>
</dbReference>
<dbReference type="GO" id="GO:0008380">
    <property type="term" value="P:RNA splicing"/>
    <property type="evidence" value="ECO:0007669"/>
    <property type="project" value="UniProtKB-KW"/>
</dbReference>
<name>A0A8X7XLR4_POLSE</name>
<dbReference type="EMBL" id="JAATIS010000147">
    <property type="protein sequence ID" value="KAG2469909.1"/>
    <property type="molecule type" value="Genomic_DNA"/>
</dbReference>
<feature type="region of interest" description="Disordered" evidence="23">
    <location>
        <begin position="1"/>
        <end position="38"/>
    </location>
</feature>
<keyword evidence="7" id="KW-0963">Cytoplasm</keyword>
<evidence type="ECO:0000256" key="2">
    <source>
        <dbReference type="ARBA" id="ARBA00004496"/>
    </source>
</evidence>
<evidence type="ECO:0000256" key="3">
    <source>
        <dbReference type="ARBA" id="ARBA00010208"/>
    </source>
</evidence>
<evidence type="ECO:0000256" key="5">
    <source>
        <dbReference type="ARBA" id="ARBA00012520"/>
    </source>
</evidence>
<dbReference type="GO" id="GO:0000340">
    <property type="term" value="F:RNA 7-methylguanosine cap binding"/>
    <property type="evidence" value="ECO:0007669"/>
    <property type="project" value="TreeGrafter"/>
</dbReference>
<organism evidence="24 25">
    <name type="scientific">Polypterus senegalus</name>
    <name type="common">Senegal bichir</name>
    <dbReference type="NCBI Taxonomy" id="55291"/>
    <lineage>
        <taxon>Eukaryota</taxon>
        <taxon>Metazoa</taxon>
        <taxon>Chordata</taxon>
        <taxon>Craniata</taxon>
        <taxon>Vertebrata</taxon>
        <taxon>Euteleostomi</taxon>
        <taxon>Actinopterygii</taxon>
        <taxon>Polypteriformes</taxon>
        <taxon>Polypteridae</taxon>
        <taxon>Polypterus</taxon>
    </lineage>
</organism>
<dbReference type="Gene3D" id="3.30.200.40">
    <property type="entry name" value="Scavenger mRNA decapping enzyme, N-terminal domain"/>
    <property type="match status" value="1"/>
</dbReference>
<dbReference type="GO" id="GO:0005634">
    <property type="term" value="C:nucleus"/>
    <property type="evidence" value="ECO:0007669"/>
    <property type="project" value="UniProtKB-SubCell"/>
</dbReference>
<evidence type="ECO:0000256" key="19">
    <source>
        <dbReference type="ARBA" id="ARBA00032946"/>
    </source>
</evidence>
<keyword evidence="9" id="KW-0507">mRNA processing</keyword>
<dbReference type="PANTHER" id="PTHR12978">
    <property type="entry name" value="HISTIDINE TRIAD HIT PROTEIN MEMBER"/>
    <property type="match status" value="1"/>
</dbReference>
<dbReference type="SUPFAM" id="SSF102860">
    <property type="entry name" value="mRNA decapping enzyme DcpS N-terminal domain"/>
    <property type="match status" value="1"/>
</dbReference>
<dbReference type="InterPro" id="IPR036265">
    <property type="entry name" value="HIT-like_sf"/>
</dbReference>
<feature type="binding site" evidence="22">
    <location>
        <position position="199"/>
    </location>
    <ligand>
        <name>substrate</name>
    </ligand>
</feature>
<protein>
    <recommendedName>
        <fullName evidence="6">m7GpppX diphosphatase</fullName>
        <ecNumber evidence="5">3.6.1.59</ecNumber>
    </recommendedName>
    <alternativeName>
        <fullName evidence="19">DCS-1</fullName>
    </alternativeName>
    <alternativeName>
        <fullName evidence="16">Decapping scavenger enzyme</fullName>
    </alternativeName>
    <alternativeName>
        <fullName evidence="17">Hint-related 7meGMP-directed hydrolase</fullName>
    </alternativeName>
    <alternativeName>
        <fullName evidence="15">Histidine triad nucleotide-binding protein 5</fullName>
    </alternativeName>
    <alternativeName>
        <fullName evidence="18">Histidine triad protein member 5</fullName>
    </alternativeName>
    <alternativeName>
        <fullName evidence="14">Scavenger mRNA-decapping enzyme DcpS</fullName>
    </alternativeName>
</protein>
<accession>A0A8X7XLR4</accession>
<evidence type="ECO:0000256" key="21">
    <source>
        <dbReference type="PIRSR" id="PIRSR028973-1"/>
    </source>
</evidence>
<evidence type="ECO:0000256" key="17">
    <source>
        <dbReference type="ARBA" id="ARBA00030789"/>
    </source>
</evidence>
<dbReference type="GO" id="GO:0140932">
    <property type="term" value="F:5'-(N(7)-methyl 5'-triphosphoguanosine)-[mRNA] diphosphatase activity"/>
    <property type="evidence" value="ECO:0007669"/>
    <property type="project" value="UniProtKB-EC"/>
</dbReference>
<feature type="binding site" evidence="22">
    <location>
        <position position="229"/>
    </location>
    <ligand>
        <name>substrate</name>
    </ligand>
</feature>
<evidence type="ECO:0000313" key="24">
    <source>
        <dbReference type="EMBL" id="KAG2469909.1"/>
    </source>
</evidence>
<evidence type="ECO:0000256" key="12">
    <source>
        <dbReference type="ARBA" id="ARBA00023187"/>
    </source>
</evidence>
<feature type="non-terminal residue" evidence="24">
    <location>
        <position position="1"/>
    </location>
</feature>
<dbReference type="Proteomes" id="UP000886611">
    <property type="component" value="Unassembled WGS sequence"/>
</dbReference>
<dbReference type="PROSITE" id="PS00892">
    <property type="entry name" value="HIT_1"/>
    <property type="match status" value="1"/>
</dbReference>
<keyword evidence="12" id="KW-0508">mRNA splicing</keyword>
<evidence type="ECO:0000256" key="11">
    <source>
        <dbReference type="ARBA" id="ARBA00022990"/>
    </source>
</evidence>
<dbReference type="FunFam" id="3.30.200.40:FF:000001">
    <property type="entry name" value="m7GpppX diphosphatase"/>
    <property type="match status" value="1"/>
</dbReference>
<sequence>MDTKKETNYLEMAEMGKRDREEDNNRNEAEKRSKVGVDDQVEGVTAEQSGLTLDGFCTQTVLRESAREKTIFIHGKVRLNKGLRFGAHRINYSCMGGSTHEGQEAVLILEKTPFREETLGELLKTSDLKLQMRNDIYSTYHLLPHAHLNEIKMTAICPATEKHINKYLRQEIFLIQENSKDYKSITLPYIQAGSFSVQWVYNILEKKAETERIVFEDSDPETGFILLPDFKWDQKQVDDLYLIAICHQRGIKSLRDLTADHLPLLLNIQQRGQDEIQKRYGIPANQLRVYLHYQPSYYHLHVHFTALGYDAPGCGVERAHLLSDVIQNLQTDAQYYQSRTLTFTLRADDALLQKFRDAGRL</sequence>
<evidence type="ECO:0000256" key="22">
    <source>
        <dbReference type="PIRSR" id="PIRSR028973-2"/>
    </source>
</evidence>
<dbReference type="FunFam" id="3.30.428.10:FF:000006">
    <property type="entry name" value="m7GpppX diphosphatase"/>
    <property type="match status" value="1"/>
</dbReference>
<dbReference type="InterPro" id="IPR008594">
    <property type="entry name" value="DcpS/DCS2"/>
</dbReference>
<gene>
    <name evidence="24" type="primary">Dcps</name>
    <name evidence="24" type="ORF">GTO96_0023119</name>
</gene>
<feature type="non-terminal residue" evidence="24">
    <location>
        <position position="361"/>
    </location>
</feature>
<evidence type="ECO:0000256" key="8">
    <source>
        <dbReference type="ARBA" id="ARBA00022553"/>
    </source>
</evidence>